<dbReference type="SUPFAM" id="SSF63829">
    <property type="entry name" value="Calcium-dependent phosphotriesterase"/>
    <property type="match status" value="1"/>
</dbReference>
<gene>
    <name evidence="3" type="ORF">LZC94_13455</name>
</gene>
<dbReference type="RefSeq" id="WP_394827898.1">
    <property type="nucleotide sequence ID" value="NZ_CP089984.1"/>
</dbReference>
<feature type="region of interest" description="Disordered" evidence="1">
    <location>
        <begin position="36"/>
        <end position="57"/>
    </location>
</feature>
<evidence type="ECO:0000313" key="3">
    <source>
        <dbReference type="EMBL" id="WXB18256.1"/>
    </source>
</evidence>
<dbReference type="EMBL" id="CP089984">
    <property type="protein sequence ID" value="WXB18256.1"/>
    <property type="molecule type" value="Genomic_DNA"/>
</dbReference>
<evidence type="ECO:0000256" key="1">
    <source>
        <dbReference type="SAM" id="MobiDB-lite"/>
    </source>
</evidence>
<dbReference type="PROSITE" id="PS51257">
    <property type="entry name" value="PROKAR_LIPOPROTEIN"/>
    <property type="match status" value="1"/>
</dbReference>
<organism evidence="3 4">
    <name type="scientific">Pendulispora albinea</name>
    <dbReference type="NCBI Taxonomy" id="2741071"/>
    <lineage>
        <taxon>Bacteria</taxon>
        <taxon>Pseudomonadati</taxon>
        <taxon>Myxococcota</taxon>
        <taxon>Myxococcia</taxon>
        <taxon>Myxococcales</taxon>
        <taxon>Sorangiineae</taxon>
        <taxon>Pendulisporaceae</taxon>
        <taxon>Pendulispora</taxon>
    </lineage>
</organism>
<evidence type="ECO:0000256" key="2">
    <source>
        <dbReference type="SAM" id="SignalP"/>
    </source>
</evidence>
<accession>A0ABZ2M6W5</accession>
<keyword evidence="2" id="KW-0732">Signal</keyword>
<evidence type="ECO:0000313" key="4">
    <source>
        <dbReference type="Proteomes" id="UP001370348"/>
    </source>
</evidence>
<proteinExistence type="predicted"/>
<name>A0ABZ2M6W5_9BACT</name>
<reference evidence="3 4" key="1">
    <citation type="submission" date="2021-12" db="EMBL/GenBank/DDBJ databases">
        <title>Discovery of the Pendulisporaceae a myxobacterial family with distinct sporulation behavior and unique specialized metabolism.</title>
        <authorList>
            <person name="Garcia R."/>
            <person name="Popoff A."/>
            <person name="Bader C.D."/>
            <person name="Loehr J."/>
            <person name="Walesch S."/>
            <person name="Walt C."/>
            <person name="Boldt J."/>
            <person name="Bunk B."/>
            <person name="Haeckl F.J.F.P.J."/>
            <person name="Gunesch A.P."/>
            <person name="Birkelbach J."/>
            <person name="Nuebel U."/>
            <person name="Pietschmann T."/>
            <person name="Bach T."/>
            <person name="Mueller R."/>
        </authorList>
    </citation>
    <scope>NUCLEOTIDE SEQUENCE [LARGE SCALE GENOMIC DNA]</scope>
    <source>
        <strain evidence="3 4">MSr11954</strain>
    </source>
</reference>
<keyword evidence="4" id="KW-1185">Reference proteome</keyword>
<dbReference type="Proteomes" id="UP001370348">
    <property type="component" value="Chromosome"/>
</dbReference>
<protein>
    <submittedName>
        <fullName evidence="3">Uncharacterized protein</fullName>
    </submittedName>
</protein>
<feature type="chain" id="PRO_5046842787" evidence="2">
    <location>
        <begin position="22"/>
        <end position="401"/>
    </location>
</feature>
<feature type="signal peptide" evidence="2">
    <location>
        <begin position="1"/>
        <end position="21"/>
    </location>
</feature>
<sequence length="401" mass="42001">MSMSRTKQWALVLSGSAIVAACVTNQLTGTCTDNATCPEWPPPGPADTGADTSTDAGPRARCEDLGADPNNCGTCGHSCFGGACAGGACLPVRVADFPGATGLALAKGGVVVTADIYSGRDGVYYVPPDADGGIVRLSSDRASAPSTDGVHACWILGWRQISCSLLDGGSPMATIDEMEFLQSILVHDGYVYWLANFKSTWLRRASLSGDASTTTLVTLDFYSNSTALLRDGDRFFWLTYRSSPDSNVVFEATFDGGAVENLREAAALGTRWIRDLAVARDVAYVSIDGYEGPDASEIGGIYRAPMRGDGGSVTPIRSQSLGDSRLAVDPSHIYYTDGKGGSVHRIPIPATNADGGSIPALDGGPETMARGQGRLVGIAVDDRFVYWVSAGEDGGLMRLAK</sequence>